<feature type="region of interest" description="Disordered" evidence="1">
    <location>
        <begin position="77"/>
        <end position="114"/>
    </location>
</feature>
<organism evidence="3 5">
    <name type="scientific">Gossypium raimondii</name>
    <name type="common">Peruvian cotton</name>
    <name type="synonym">Gossypium klotzschianum subsp. raimondii</name>
    <dbReference type="NCBI Taxonomy" id="29730"/>
    <lineage>
        <taxon>Eukaryota</taxon>
        <taxon>Viridiplantae</taxon>
        <taxon>Streptophyta</taxon>
        <taxon>Embryophyta</taxon>
        <taxon>Tracheophyta</taxon>
        <taxon>Spermatophyta</taxon>
        <taxon>Magnoliopsida</taxon>
        <taxon>eudicotyledons</taxon>
        <taxon>Gunneridae</taxon>
        <taxon>Pentapetalae</taxon>
        <taxon>rosids</taxon>
        <taxon>malvids</taxon>
        <taxon>Malvales</taxon>
        <taxon>Malvaceae</taxon>
        <taxon>Malvoideae</taxon>
        <taxon>Gossypium</taxon>
    </lineage>
</organism>
<evidence type="ECO:0000313" key="5">
    <source>
        <dbReference type="Proteomes" id="UP000032304"/>
    </source>
</evidence>
<reference evidence="4" key="3">
    <citation type="submission" date="2020-04" db="EMBL/GenBank/DDBJ databases">
        <authorList>
            <person name="Grover C.E."/>
            <person name="Arick M.A. II"/>
            <person name="Thrash A."/>
            <person name="Conover J.L."/>
            <person name="Sanders W.S."/>
            <person name="Peterson D.G."/>
            <person name="Scheffler J.A."/>
            <person name="Scheffler B.E."/>
            <person name="Wendel J.F."/>
        </authorList>
    </citation>
    <scope>NUCLEOTIDE SEQUENCE</scope>
    <source>
        <strain evidence="4">8</strain>
        <tissue evidence="4">Leaf</tissue>
    </source>
</reference>
<name>A0A0D2NG08_GOSRA</name>
<feature type="chain" id="PRO_5035989069" description="Cell wall protein" evidence="2">
    <location>
        <begin position="29"/>
        <end position="114"/>
    </location>
</feature>
<keyword evidence="5" id="KW-1185">Reference proteome</keyword>
<protein>
    <recommendedName>
        <fullName evidence="7">Cell wall protein</fullName>
    </recommendedName>
</protein>
<dbReference type="PANTHER" id="PTHR36733:SF1">
    <property type="entry name" value="CELL WALL PROTEIN-RELATED"/>
    <property type="match status" value="1"/>
</dbReference>
<dbReference type="EMBL" id="CM001744">
    <property type="protein sequence ID" value="KJB31717.1"/>
    <property type="molecule type" value="Genomic_DNA"/>
</dbReference>
<keyword evidence="2" id="KW-0732">Signal</keyword>
<dbReference type="AlphaFoldDB" id="A0A0D2NG08"/>
<evidence type="ECO:0000313" key="4">
    <source>
        <dbReference type="EMBL" id="MBA0586421.1"/>
    </source>
</evidence>
<reference evidence="4 6" key="2">
    <citation type="journal article" date="2019" name="Genome Biol. Evol.">
        <title>Insights into the evolution of the New World diploid cottons (Gossypium, subgenus Houzingenia) based on genome sequencing.</title>
        <authorList>
            <person name="Grover C.E."/>
            <person name="Arick M.A. 2nd"/>
            <person name="Thrash A."/>
            <person name="Conover J.L."/>
            <person name="Sanders W.S."/>
            <person name="Peterson D.G."/>
            <person name="Frelichowski J.E."/>
            <person name="Scheffler J.A."/>
            <person name="Scheffler B.E."/>
            <person name="Wendel J.F."/>
        </authorList>
    </citation>
    <scope>NUCLEOTIDE SEQUENCE [LARGE SCALE GENOMIC DNA]</scope>
    <source>
        <strain evidence="4">8</strain>
        <tissue evidence="4">Leaf</tissue>
    </source>
</reference>
<dbReference type="OrthoDB" id="1931827at2759"/>
<reference evidence="3 5" key="1">
    <citation type="journal article" date="2012" name="Nature">
        <title>Repeated polyploidization of Gossypium genomes and the evolution of spinnable cotton fibres.</title>
        <authorList>
            <person name="Paterson A.H."/>
            <person name="Wendel J.F."/>
            <person name="Gundlach H."/>
            <person name="Guo H."/>
            <person name="Jenkins J."/>
            <person name="Jin D."/>
            <person name="Llewellyn D."/>
            <person name="Showmaker K.C."/>
            <person name="Shu S."/>
            <person name="Udall J."/>
            <person name="Yoo M.J."/>
            <person name="Byers R."/>
            <person name="Chen W."/>
            <person name="Doron-Faigenboim A."/>
            <person name="Duke M.V."/>
            <person name="Gong L."/>
            <person name="Grimwood J."/>
            <person name="Grover C."/>
            <person name="Grupp K."/>
            <person name="Hu G."/>
            <person name="Lee T.H."/>
            <person name="Li J."/>
            <person name="Lin L."/>
            <person name="Liu T."/>
            <person name="Marler B.S."/>
            <person name="Page J.T."/>
            <person name="Roberts A.W."/>
            <person name="Romanel E."/>
            <person name="Sanders W.S."/>
            <person name="Szadkowski E."/>
            <person name="Tan X."/>
            <person name="Tang H."/>
            <person name="Xu C."/>
            <person name="Wang J."/>
            <person name="Wang Z."/>
            <person name="Zhang D."/>
            <person name="Zhang L."/>
            <person name="Ashrafi H."/>
            <person name="Bedon F."/>
            <person name="Bowers J.E."/>
            <person name="Brubaker C.L."/>
            <person name="Chee P.W."/>
            <person name="Das S."/>
            <person name="Gingle A.R."/>
            <person name="Haigler C.H."/>
            <person name="Harker D."/>
            <person name="Hoffmann L.V."/>
            <person name="Hovav R."/>
            <person name="Jones D.C."/>
            <person name="Lemke C."/>
            <person name="Mansoor S."/>
            <person name="ur Rahman M."/>
            <person name="Rainville L.N."/>
            <person name="Rambani A."/>
            <person name="Reddy U.K."/>
            <person name="Rong J.K."/>
            <person name="Saranga Y."/>
            <person name="Scheffler B.E."/>
            <person name="Scheffler J.A."/>
            <person name="Stelly D.M."/>
            <person name="Triplett B.A."/>
            <person name="Van Deynze A."/>
            <person name="Vaslin M.F."/>
            <person name="Waghmare V.N."/>
            <person name="Walford S.A."/>
            <person name="Wright R.J."/>
            <person name="Zaki E.A."/>
            <person name="Zhang T."/>
            <person name="Dennis E.S."/>
            <person name="Mayer K.F."/>
            <person name="Peterson D.G."/>
            <person name="Rokhsar D.S."/>
            <person name="Wang X."/>
            <person name="Schmutz J."/>
        </authorList>
    </citation>
    <scope>NUCLEOTIDE SEQUENCE [LARGE SCALE GENOMIC DNA]</scope>
</reference>
<evidence type="ECO:0000256" key="1">
    <source>
        <dbReference type="SAM" id="MobiDB-lite"/>
    </source>
</evidence>
<dbReference type="SMR" id="A0A0D2NG08"/>
<evidence type="ECO:0000313" key="6">
    <source>
        <dbReference type="Proteomes" id="UP000593578"/>
    </source>
</evidence>
<sequence>MASKITSFLLAQVFVVSILLAIGRQAVATRNIPRNPENANQAKHPEWLIGHDSSVLIPGLEPKNPYCGRIGGSTDGGSGYIPGGDDTFVPNPGFEVPIPGNGAGSASAGKRQHP</sequence>
<evidence type="ECO:0008006" key="7">
    <source>
        <dbReference type="Google" id="ProtNLM"/>
    </source>
</evidence>
<dbReference type="Proteomes" id="UP000593578">
    <property type="component" value="Unassembled WGS sequence"/>
</dbReference>
<dbReference type="KEGG" id="gra:105794897"/>
<proteinExistence type="predicted"/>
<evidence type="ECO:0000256" key="2">
    <source>
        <dbReference type="SAM" id="SignalP"/>
    </source>
</evidence>
<dbReference type="Proteomes" id="UP000032304">
    <property type="component" value="Chromosome 5"/>
</dbReference>
<evidence type="ECO:0000313" key="3">
    <source>
        <dbReference type="EMBL" id="KJB31717.1"/>
    </source>
</evidence>
<dbReference type="PANTHER" id="PTHR36733">
    <property type="entry name" value="CELL WALL PROTEIN-RELATED"/>
    <property type="match status" value="1"/>
</dbReference>
<accession>A0A0D2NG08</accession>
<dbReference type="InterPro" id="IPR034565">
    <property type="entry name" value="Put_cell_wall"/>
</dbReference>
<feature type="signal peptide" evidence="2">
    <location>
        <begin position="1"/>
        <end position="28"/>
    </location>
</feature>
<dbReference type="OMA" id="EPEWFID"/>
<dbReference type="EMBL" id="JABEZZ010000005">
    <property type="protein sequence ID" value="MBA0586421.1"/>
    <property type="molecule type" value="Genomic_DNA"/>
</dbReference>
<dbReference type="Gramene" id="KJB31717">
    <property type="protein sequence ID" value="KJB31717"/>
    <property type="gene ID" value="B456_005G204200"/>
</dbReference>
<gene>
    <name evidence="3" type="ORF">B456_005G204200</name>
    <name evidence="4" type="ORF">Gorai_017163</name>
</gene>